<feature type="transmembrane region" description="Helical" evidence="1">
    <location>
        <begin position="56"/>
        <end position="83"/>
    </location>
</feature>
<evidence type="ECO:0000313" key="3">
    <source>
        <dbReference type="Proteomes" id="UP000198882"/>
    </source>
</evidence>
<organism evidence="2 3">
    <name type="scientific">Natronorubrum texcoconense</name>
    <dbReference type="NCBI Taxonomy" id="1095776"/>
    <lineage>
        <taxon>Archaea</taxon>
        <taxon>Methanobacteriati</taxon>
        <taxon>Methanobacteriota</taxon>
        <taxon>Stenosarchaea group</taxon>
        <taxon>Halobacteria</taxon>
        <taxon>Halobacteriales</taxon>
        <taxon>Natrialbaceae</taxon>
        <taxon>Natronorubrum</taxon>
    </lineage>
</organism>
<gene>
    <name evidence="2" type="ORF">SAMN04515672_3014</name>
</gene>
<dbReference type="AlphaFoldDB" id="A0A1G9BLX4"/>
<accession>A0A1G9BLX4</accession>
<evidence type="ECO:0000256" key="1">
    <source>
        <dbReference type="SAM" id="Phobius"/>
    </source>
</evidence>
<name>A0A1G9BLX4_9EURY</name>
<reference evidence="3" key="1">
    <citation type="submission" date="2016-10" db="EMBL/GenBank/DDBJ databases">
        <authorList>
            <person name="Varghese N."/>
            <person name="Submissions S."/>
        </authorList>
    </citation>
    <scope>NUCLEOTIDE SEQUENCE [LARGE SCALE GENOMIC DNA]</scope>
    <source>
        <strain evidence="3">B4,CECT 8067,JCM 17497</strain>
    </source>
</reference>
<dbReference type="Proteomes" id="UP000198882">
    <property type="component" value="Unassembled WGS sequence"/>
</dbReference>
<dbReference type="InterPro" id="IPR010001">
    <property type="entry name" value="BofA"/>
</dbReference>
<evidence type="ECO:0000313" key="2">
    <source>
        <dbReference type="EMBL" id="SDK40491.1"/>
    </source>
</evidence>
<dbReference type="RefSeq" id="WP_090308422.1">
    <property type="nucleotide sequence ID" value="NZ_FNFE01000004.1"/>
</dbReference>
<keyword evidence="1" id="KW-0812">Transmembrane</keyword>
<proteinExistence type="predicted"/>
<sequence length="84" mass="8440">MTGLEILLLVLVLVGVLLAATIVRAISPFIVNAVVGLLVLFLANAVFALPIAVTPVVLLIVALGGVLGAIAVIVLALFGVAFVP</sequence>
<protein>
    <submittedName>
        <fullName evidence="2">SigmaK-factor processing regulatory protein BofA</fullName>
    </submittedName>
</protein>
<keyword evidence="1" id="KW-1133">Transmembrane helix</keyword>
<dbReference type="EMBL" id="FNFE01000004">
    <property type="protein sequence ID" value="SDK40491.1"/>
    <property type="molecule type" value="Genomic_DNA"/>
</dbReference>
<keyword evidence="3" id="KW-1185">Reference proteome</keyword>
<keyword evidence="1" id="KW-0472">Membrane</keyword>
<feature type="transmembrane region" description="Helical" evidence="1">
    <location>
        <begin position="29"/>
        <end position="49"/>
    </location>
</feature>
<dbReference type="Pfam" id="PF07441">
    <property type="entry name" value="BofA"/>
    <property type="match status" value="1"/>
</dbReference>